<dbReference type="EMBL" id="JAYMYR010000001">
    <property type="protein sequence ID" value="KAK7382156.1"/>
    <property type="molecule type" value="Genomic_DNA"/>
</dbReference>
<organism evidence="2 3">
    <name type="scientific">Phaseolus coccineus</name>
    <name type="common">Scarlet runner bean</name>
    <name type="synonym">Phaseolus multiflorus</name>
    <dbReference type="NCBI Taxonomy" id="3886"/>
    <lineage>
        <taxon>Eukaryota</taxon>
        <taxon>Viridiplantae</taxon>
        <taxon>Streptophyta</taxon>
        <taxon>Embryophyta</taxon>
        <taxon>Tracheophyta</taxon>
        <taxon>Spermatophyta</taxon>
        <taxon>Magnoliopsida</taxon>
        <taxon>eudicotyledons</taxon>
        <taxon>Gunneridae</taxon>
        <taxon>Pentapetalae</taxon>
        <taxon>rosids</taxon>
        <taxon>fabids</taxon>
        <taxon>Fabales</taxon>
        <taxon>Fabaceae</taxon>
        <taxon>Papilionoideae</taxon>
        <taxon>50 kb inversion clade</taxon>
        <taxon>NPAAA clade</taxon>
        <taxon>indigoferoid/millettioid clade</taxon>
        <taxon>Phaseoleae</taxon>
        <taxon>Phaseolus</taxon>
    </lineage>
</organism>
<gene>
    <name evidence="2" type="ORF">VNO80_00887</name>
</gene>
<reference evidence="2 3" key="1">
    <citation type="submission" date="2024-01" db="EMBL/GenBank/DDBJ databases">
        <title>The genomes of 5 underutilized Papilionoideae crops provide insights into root nodulation and disease resistanc.</title>
        <authorList>
            <person name="Jiang F."/>
        </authorList>
    </citation>
    <scope>NUCLEOTIDE SEQUENCE [LARGE SCALE GENOMIC DNA]</scope>
    <source>
        <strain evidence="2">JINMINGXINNONG_FW02</strain>
        <tissue evidence="2">Leaves</tissue>
    </source>
</reference>
<protein>
    <submittedName>
        <fullName evidence="2">Uncharacterized protein</fullName>
    </submittedName>
</protein>
<feature type="transmembrane region" description="Helical" evidence="1">
    <location>
        <begin position="77"/>
        <end position="107"/>
    </location>
</feature>
<sequence>MRCFINGQLLSSQHPYGCPNPYFVPGNTPPYPLPDPYAPPPYPYPPNPLDTFNYSYPPCPPPPLASYSSHTTIPYTLFLLLLLHLMIPLTFLCLNHPILILILATVLQNGL</sequence>
<keyword evidence="1" id="KW-0472">Membrane</keyword>
<evidence type="ECO:0000313" key="2">
    <source>
        <dbReference type="EMBL" id="KAK7382156.1"/>
    </source>
</evidence>
<dbReference type="Proteomes" id="UP001374584">
    <property type="component" value="Unassembled WGS sequence"/>
</dbReference>
<evidence type="ECO:0000313" key="3">
    <source>
        <dbReference type="Proteomes" id="UP001374584"/>
    </source>
</evidence>
<proteinExistence type="predicted"/>
<keyword evidence="1" id="KW-1133">Transmembrane helix</keyword>
<accession>A0AAN9NZY4</accession>
<name>A0AAN9NZY4_PHACN</name>
<keyword evidence="1" id="KW-0812">Transmembrane</keyword>
<comment type="caution">
    <text evidence="2">The sequence shown here is derived from an EMBL/GenBank/DDBJ whole genome shotgun (WGS) entry which is preliminary data.</text>
</comment>
<dbReference type="AlphaFoldDB" id="A0AAN9NZY4"/>
<evidence type="ECO:0000256" key="1">
    <source>
        <dbReference type="SAM" id="Phobius"/>
    </source>
</evidence>
<keyword evidence="3" id="KW-1185">Reference proteome</keyword>